<dbReference type="GO" id="GO:0045135">
    <property type="term" value="F:poly(beta-D-mannuronate) lyase activity"/>
    <property type="evidence" value="ECO:0007669"/>
    <property type="project" value="UniProtKB-EC"/>
</dbReference>
<dbReference type="Pfam" id="PF05426">
    <property type="entry name" value="Alginate_lyase"/>
    <property type="match status" value="1"/>
</dbReference>
<dbReference type="InterPro" id="IPR008929">
    <property type="entry name" value="Chondroitin_lyas"/>
</dbReference>
<dbReference type="Proteomes" id="UP001515683">
    <property type="component" value="Unassembled WGS sequence"/>
</dbReference>
<dbReference type="Gene3D" id="1.50.10.100">
    <property type="entry name" value="Chondroitin AC/alginate lyase"/>
    <property type="match status" value="1"/>
</dbReference>
<reference evidence="4 5" key="1">
    <citation type="journal article" date="2019" name="bioRxiv">
        <title>Bacteria contribute to plant secondary compound degradation in a generalist herbivore system.</title>
        <authorList>
            <person name="Francoeur C.B."/>
            <person name="Khadempour L."/>
            <person name="Moreira-Soto R.D."/>
            <person name="Gotting K."/>
            <person name="Book A.J."/>
            <person name="Pinto-Tomas A.A."/>
            <person name="Keefover-Ring K."/>
            <person name="Currie C.R."/>
        </authorList>
    </citation>
    <scope>NUCLEOTIDE SEQUENCE [LARGE SCALE GENOMIC DNA]</scope>
    <source>
        <strain evidence="4">Acro-835</strain>
    </source>
</reference>
<protein>
    <submittedName>
        <fullName evidence="4">Mannuronate-specific alginate lyase</fullName>
        <ecNumber evidence="4">4.2.2.3</ecNumber>
    </submittedName>
</protein>
<dbReference type="InterPro" id="IPR008397">
    <property type="entry name" value="Alginate_lyase_dom"/>
</dbReference>
<sequence length="351" mass="39795">MWSSVLLAAEPLVPPPGYFAPVHQQHPSPFTCPAFPMPYTGALRFTSKYQGSDAARATLNLTAEQDFRQQTQSITRLEQLTSQLTTRFMRSGNAQTLNCLLTGLNQWAQADALSSLQTNYMGRSERKWALATLSSNWLRLRFSSSHPLAGHITQQQQIDAWLGRLADLVVQDWGSLPLQRINNHSYWAAWAVMSSAVVTNRRDLFEWATGRWQIAASQTDAQGMLPNELRRRQRALSYHNYALEPLVMIARFAAANQVRLPLRPLRQLSQNVIDGIQNATPFQKASGYAQLPLRLPQDVVWLLPYCTLLPCTDQQRHWLDAAALQQNRRLGGDLGALYLHEQKNENVHRNE</sequence>
<dbReference type="EC" id="4.2.2.3" evidence="4"/>
<keyword evidence="5" id="KW-1185">Reference proteome</keyword>
<keyword evidence="2 4" id="KW-0456">Lyase</keyword>
<dbReference type="EMBL" id="VWXF01000020">
    <property type="protein sequence ID" value="NIF24718.1"/>
    <property type="molecule type" value="Genomic_DNA"/>
</dbReference>
<name>A0ABX0RJ19_9GAMM</name>
<organism evidence="4 5">
    <name type="scientific">Candidatus Pantoea multigeneris</name>
    <dbReference type="NCBI Taxonomy" id="2608357"/>
    <lineage>
        <taxon>Bacteria</taxon>
        <taxon>Pseudomonadati</taxon>
        <taxon>Pseudomonadota</taxon>
        <taxon>Gammaproteobacteria</taxon>
        <taxon>Enterobacterales</taxon>
        <taxon>Erwiniaceae</taxon>
        <taxon>Pantoea</taxon>
    </lineage>
</organism>
<keyword evidence="1" id="KW-0732">Signal</keyword>
<evidence type="ECO:0000256" key="2">
    <source>
        <dbReference type="ARBA" id="ARBA00023239"/>
    </source>
</evidence>
<evidence type="ECO:0000259" key="3">
    <source>
        <dbReference type="Pfam" id="PF05426"/>
    </source>
</evidence>
<evidence type="ECO:0000256" key="1">
    <source>
        <dbReference type="ARBA" id="ARBA00022729"/>
    </source>
</evidence>
<evidence type="ECO:0000313" key="4">
    <source>
        <dbReference type="EMBL" id="NIF24718.1"/>
    </source>
</evidence>
<comment type="caution">
    <text evidence="4">The sequence shown here is derived from an EMBL/GenBank/DDBJ whole genome shotgun (WGS) entry which is preliminary data.</text>
</comment>
<feature type="domain" description="Alginate lyase" evidence="3">
    <location>
        <begin position="45"/>
        <end position="260"/>
    </location>
</feature>
<gene>
    <name evidence="4" type="ORF">F3J40_24395</name>
</gene>
<dbReference type="NCBIfam" id="NF001467">
    <property type="entry name" value="PRK00325.1-2"/>
    <property type="match status" value="1"/>
</dbReference>
<evidence type="ECO:0000313" key="5">
    <source>
        <dbReference type="Proteomes" id="UP001515683"/>
    </source>
</evidence>
<accession>A0ABX0RJ19</accession>
<proteinExistence type="predicted"/>
<dbReference type="SUPFAM" id="SSF48230">
    <property type="entry name" value="Chondroitin AC/alginate lyase"/>
    <property type="match status" value="1"/>
</dbReference>